<evidence type="ECO:0000256" key="2">
    <source>
        <dbReference type="ARBA" id="ARBA00007357"/>
    </source>
</evidence>
<dbReference type="Pfam" id="PF01431">
    <property type="entry name" value="Peptidase_M13"/>
    <property type="match status" value="1"/>
</dbReference>
<keyword evidence="7" id="KW-0482">Metalloprotease</keyword>
<dbReference type="InterPro" id="IPR024079">
    <property type="entry name" value="MetalloPept_cat_dom_sf"/>
</dbReference>
<evidence type="ECO:0000256" key="6">
    <source>
        <dbReference type="ARBA" id="ARBA00022833"/>
    </source>
</evidence>
<dbReference type="Pfam" id="PF05649">
    <property type="entry name" value="Peptidase_M13_N"/>
    <property type="match status" value="1"/>
</dbReference>
<gene>
    <name evidence="10" type="primary">pepO</name>
    <name evidence="10" type="ORF">EELLY_v1c03570</name>
</gene>
<proteinExistence type="inferred from homology"/>
<dbReference type="InterPro" id="IPR008753">
    <property type="entry name" value="Peptidase_M13_N"/>
</dbReference>
<dbReference type="GO" id="GO:0016485">
    <property type="term" value="P:protein processing"/>
    <property type="evidence" value="ECO:0007669"/>
    <property type="project" value="TreeGrafter"/>
</dbReference>
<comment type="cofactor">
    <cofactor evidence="1">
        <name>Zn(2+)</name>
        <dbReference type="ChEBI" id="CHEBI:29105"/>
    </cofactor>
</comment>
<dbReference type="GO" id="GO:0046872">
    <property type="term" value="F:metal ion binding"/>
    <property type="evidence" value="ECO:0007669"/>
    <property type="project" value="UniProtKB-KW"/>
</dbReference>
<evidence type="ECO:0000256" key="4">
    <source>
        <dbReference type="ARBA" id="ARBA00022723"/>
    </source>
</evidence>
<evidence type="ECO:0000256" key="5">
    <source>
        <dbReference type="ARBA" id="ARBA00022801"/>
    </source>
</evidence>
<dbReference type="SUPFAM" id="SSF55486">
    <property type="entry name" value="Metalloproteases ('zincins'), catalytic domain"/>
    <property type="match status" value="1"/>
</dbReference>
<keyword evidence="3" id="KW-0645">Protease</keyword>
<dbReference type="RefSeq" id="WP_104205791.1">
    <property type="nucleotide sequence ID" value="NZ_PHND01000001.1"/>
</dbReference>
<evidence type="ECO:0000256" key="7">
    <source>
        <dbReference type="ARBA" id="ARBA00023049"/>
    </source>
</evidence>
<dbReference type="GO" id="GO:0005886">
    <property type="term" value="C:plasma membrane"/>
    <property type="evidence" value="ECO:0007669"/>
    <property type="project" value="TreeGrafter"/>
</dbReference>
<keyword evidence="4" id="KW-0479">Metal-binding</keyword>
<dbReference type="InterPro" id="IPR018497">
    <property type="entry name" value="Peptidase_M13_C"/>
</dbReference>
<keyword evidence="11" id="KW-1185">Reference proteome</keyword>
<dbReference type="Proteomes" id="UP000239010">
    <property type="component" value="Unassembled WGS sequence"/>
</dbReference>
<evidence type="ECO:0000313" key="10">
    <source>
        <dbReference type="EMBL" id="PPE04677.1"/>
    </source>
</evidence>
<dbReference type="CDD" id="cd08662">
    <property type="entry name" value="M13"/>
    <property type="match status" value="1"/>
</dbReference>
<dbReference type="InterPro" id="IPR042089">
    <property type="entry name" value="Peptidase_M13_dom_2"/>
</dbReference>
<dbReference type="GO" id="GO:0004222">
    <property type="term" value="F:metalloendopeptidase activity"/>
    <property type="evidence" value="ECO:0007669"/>
    <property type="project" value="InterPro"/>
</dbReference>
<keyword evidence="5" id="KW-0378">Hydrolase</keyword>
<dbReference type="PANTHER" id="PTHR11733">
    <property type="entry name" value="ZINC METALLOPROTEASE FAMILY M13 NEPRILYSIN-RELATED"/>
    <property type="match status" value="1"/>
</dbReference>
<dbReference type="PRINTS" id="PR00786">
    <property type="entry name" value="NEPRILYSIN"/>
</dbReference>
<evidence type="ECO:0000256" key="1">
    <source>
        <dbReference type="ARBA" id="ARBA00001947"/>
    </source>
</evidence>
<protein>
    <submittedName>
        <fullName evidence="10">Endopeptidase O</fullName>
    </submittedName>
</protein>
<keyword evidence="6" id="KW-0862">Zinc</keyword>
<evidence type="ECO:0000313" key="11">
    <source>
        <dbReference type="Proteomes" id="UP000239010"/>
    </source>
</evidence>
<dbReference type="AlphaFoldDB" id="A0A8E2QVY1"/>
<name>A0A8E2QVY1_9MOLU</name>
<dbReference type="EMBL" id="PHND01000001">
    <property type="protein sequence ID" value="PPE04677.1"/>
    <property type="molecule type" value="Genomic_DNA"/>
</dbReference>
<comment type="caution">
    <text evidence="10">The sequence shown here is derived from an EMBL/GenBank/DDBJ whole genome shotgun (WGS) entry which is preliminary data.</text>
</comment>
<evidence type="ECO:0000259" key="9">
    <source>
        <dbReference type="Pfam" id="PF05649"/>
    </source>
</evidence>
<comment type="similarity">
    <text evidence="2">Belongs to the peptidase M13 family.</text>
</comment>
<evidence type="ECO:0000259" key="8">
    <source>
        <dbReference type="Pfam" id="PF01431"/>
    </source>
</evidence>
<feature type="domain" description="Peptidase M13 C-terminal" evidence="8">
    <location>
        <begin position="441"/>
        <end position="631"/>
    </location>
</feature>
<evidence type="ECO:0000256" key="3">
    <source>
        <dbReference type="ARBA" id="ARBA00022670"/>
    </source>
</evidence>
<feature type="domain" description="Peptidase M13 N-terminal" evidence="9">
    <location>
        <begin position="7"/>
        <end position="385"/>
    </location>
</feature>
<dbReference type="Gene3D" id="1.10.1380.10">
    <property type="entry name" value="Neutral endopeptidase , domain2"/>
    <property type="match status" value="1"/>
</dbReference>
<organism evidence="10 11">
    <name type="scientific">Entomoplasma ellychniae</name>
    <dbReference type="NCBI Taxonomy" id="2114"/>
    <lineage>
        <taxon>Bacteria</taxon>
        <taxon>Bacillati</taxon>
        <taxon>Mycoplasmatota</taxon>
        <taxon>Mollicutes</taxon>
        <taxon>Entomoplasmatales</taxon>
        <taxon>Entomoplasmataceae</taxon>
        <taxon>Entomoplasma</taxon>
    </lineage>
</organism>
<reference evidence="10 11" key="1">
    <citation type="submission" date="2017-11" db="EMBL/GenBank/DDBJ databases">
        <title>Genome sequence of Entomoplasma ellychniae ELCN-1 (ATCC 43707).</title>
        <authorList>
            <person name="Lo W.-S."/>
            <person name="Gasparich G.E."/>
            <person name="Kuo C.-H."/>
        </authorList>
    </citation>
    <scope>NUCLEOTIDE SEQUENCE [LARGE SCALE GENOMIC DNA]</scope>
    <source>
        <strain evidence="10 11">ELCN-1</strain>
    </source>
</reference>
<dbReference type="PROSITE" id="PS51885">
    <property type="entry name" value="NEPRILYSIN"/>
    <property type="match status" value="1"/>
</dbReference>
<dbReference type="InterPro" id="IPR000718">
    <property type="entry name" value="Peptidase_M13"/>
</dbReference>
<dbReference type="Gene3D" id="3.40.390.10">
    <property type="entry name" value="Collagenase (Catalytic Domain)"/>
    <property type="match status" value="1"/>
</dbReference>
<accession>A0A8E2QVY1</accession>
<sequence length="634" mass="73432">MSKVRAQDDFFNYVNGEWISQTSLPKGYAWWGSFQILRKKSDDDIRSLIDELLAKNDLSLEEQQIVNLYRNFLNDESRNKFGIQPIMPMIEQIDKLDSKENLTEFFIAMEKKWRISFFGSFSISLDIKDSNTKVLYVGSMGLGMSDRDYYDPKNPRHKEVKSAYKKYIEKVAELSKVPFKTKNLFDLVYDVEDQIAKVKLPKEELRNPDNTYNLITLQELSDQYSFINWKGILELWGVNPDSDRKIIISQPKCVAKIQEIVNAMSLDDLKDFMKIDLLTSMTGSLSLDYYEASFEYGSVFSGVKDKRPREERAANFVNSVFGEVLSKEYVKRHFSPKSKDLVLKMVKDLFAVYKVRINQLDWMSEDTKQKAVEKLDSFKVKIGYPDKWEDYSKIQIRSFEEGGSLYENLRNIGDYFFENEISEINDPVDKTKWGMYAQTVNAYYSPTANEICFPAAILQKPFFDEHQSLAANLGGIGAVIGHEVSHGFDDQGSRFDKDGNFKDWWQPKDHKIYKQITQKLVEQYNEYEFDGTHVNGKLTLGENIGDLSGVSAALDICREQAPDGFKEFFENFAKVFCQISTPEHRNTALLTDPHSPEICRINGTLVNIDEFHDTYQTKPGDKMYKPKAKRIKVW</sequence>
<dbReference type="PANTHER" id="PTHR11733:SF167">
    <property type="entry name" value="FI17812P1-RELATED"/>
    <property type="match status" value="1"/>
</dbReference>